<accession>A0A2P6SFD0</accession>
<dbReference type="Gramene" id="PRQ57381">
    <property type="protein sequence ID" value="PRQ57381"/>
    <property type="gene ID" value="RchiOBHm_Chr1g0347711"/>
</dbReference>
<organism evidence="1 2">
    <name type="scientific">Rosa chinensis</name>
    <name type="common">China rose</name>
    <dbReference type="NCBI Taxonomy" id="74649"/>
    <lineage>
        <taxon>Eukaryota</taxon>
        <taxon>Viridiplantae</taxon>
        <taxon>Streptophyta</taxon>
        <taxon>Embryophyta</taxon>
        <taxon>Tracheophyta</taxon>
        <taxon>Spermatophyta</taxon>
        <taxon>Magnoliopsida</taxon>
        <taxon>eudicotyledons</taxon>
        <taxon>Gunneridae</taxon>
        <taxon>Pentapetalae</taxon>
        <taxon>rosids</taxon>
        <taxon>fabids</taxon>
        <taxon>Rosales</taxon>
        <taxon>Rosaceae</taxon>
        <taxon>Rosoideae</taxon>
        <taxon>Rosoideae incertae sedis</taxon>
        <taxon>Rosa</taxon>
    </lineage>
</organism>
<protein>
    <submittedName>
        <fullName evidence="1">Uncharacterized protein</fullName>
    </submittedName>
</protein>
<gene>
    <name evidence="1" type="ORF">RchiOBHm_Chr1g0347711</name>
</gene>
<sequence length="53" mass="6289">MHHACFDFFRIGPYFFSGWGQGGFVLTPYLLIFYFSLFRCLILPSAYCFLKYS</sequence>
<dbReference type="AlphaFoldDB" id="A0A2P6SFD0"/>
<dbReference type="Proteomes" id="UP000238479">
    <property type="component" value="Chromosome 1"/>
</dbReference>
<reference evidence="1 2" key="1">
    <citation type="journal article" date="2018" name="Nat. Genet.">
        <title>The Rosa genome provides new insights in the design of modern roses.</title>
        <authorList>
            <person name="Bendahmane M."/>
        </authorList>
    </citation>
    <scope>NUCLEOTIDE SEQUENCE [LARGE SCALE GENOMIC DNA]</scope>
    <source>
        <strain evidence="2">cv. Old Blush</strain>
    </source>
</reference>
<evidence type="ECO:0000313" key="2">
    <source>
        <dbReference type="Proteomes" id="UP000238479"/>
    </source>
</evidence>
<dbReference type="EMBL" id="PDCK01000039">
    <property type="protein sequence ID" value="PRQ57381.1"/>
    <property type="molecule type" value="Genomic_DNA"/>
</dbReference>
<evidence type="ECO:0000313" key="1">
    <source>
        <dbReference type="EMBL" id="PRQ57381.1"/>
    </source>
</evidence>
<name>A0A2P6SFD0_ROSCH</name>
<proteinExistence type="predicted"/>
<comment type="caution">
    <text evidence="1">The sequence shown here is derived from an EMBL/GenBank/DDBJ whole genome shotgun (WGS) entry which is preliminary data.</text>
</comment>
<keyword evidence="2" id="KW-1185">Reference proteome</keyword>